<dbReference type="SMART" id="SM00327">
    <property type="entry name" value="VWA"/>
    <property type="match status" value="1"/>
</dbReference>
<dbReference type="InterPro" id="IPR036465">
    <property type="entry name" value="vWFA_dom_sf"/>
</dbReference>
<feature type="domain" description="VIT" evidence="2">
    <location>
        <begin position="26"/>
        <end position="156"/>
    </location>
</feature>
<dbReference type="Pfam" id="PF08487">
    <property type="entry name" value="VIT"/>
    <property type="match status" value="1"/>
</dbReference>
<proteinExistence type="predicted"/>
<feature type="non-terminal residue" evidence="3">
    <location>
        <position position="1020"/>
    </location>
</feature>
<feature type="domain" description="VWFA" evidence="1">
    <location>
        <begin position="296"/>
        <end position="484"/>
    </location>
</feature>
<dbReference type="InterPro" id="IPR002035">
    <property type="entry name" value="VWF_A"/>
</dbReference>
<dbReference type="InterPro" id="IPR013694">
    <property type="entry name" value="VIT"/>
</dbReference>
<evidence type="ECO:0000259" key="2">
    <source>
        <dbReference type="PROSITE" id="PS51468"/>
    </source>
</evidence>
<dbReference type="Proteomes" id="UP000789759">
    <property type="component" value="Unassembled WGS sequence"/>
</dbReference>
<dbReference type="OrthoDB" id="2443118at2759"/>
<organism evidence="3 4">
    <name type="scientific">Cetraspora pellucida</name>
    <dbReference type="NCBI Taxonomy" id="1433469"/>
    <lineage>
        <taxon>Eukaryota</taxon>
        <taxon>Fungi</taxon>
        <taxon>Fungi incertae sedis</taxon>
        <taxon>Mucoromycota</taxon>
        <taxon>Glomeromycotina</taxon>
        <taxon>Glomeromycetes</taxon>
        <taxon>Diversisporales</taxon>
        <taxon>Gigasporaceae</taxon>
        <taxon>Cetraspora</taxon>
    </lineage>
</organism>
<dbReference type="PROSITE" id="PS50234">
    <property type="entry name" value="VWFA"/>
    <property type="match status" value="1"/>
</dbReference>
<dbReference type="Gene3D" id="3.40.50.410">
    <property type="entry name" value="von Willebrand factor, type A domain"/>
    <property type="match status" value="1"/>
</dbReference>
<dbReference type="SUPFAM" id="SSF53300">
    <property type="entry name" value="vWA-like"/>
    <property type="match status" value="1"/>
</dbReference>
<gene>
    <name evidence="3" type="ORF">CPELLU_LOCUS5733</name>
</gene>
<comment type="caution">
    <text evidence="3">The sequence shown here is derived from an EMBL/GenBank/DDBJ whole genome shotgun (WGS) entry which is preliminary data.</text>
</comment>
<dbReference type="PROSITE" id="PS51468">
    <property type="entry name" value="VIT"/>
    <property type="match status" value="1"/>
</dbReference>
<evidence type="ECO:0000259" key="1">
    <source>
        <dbReference type="PROSITE" id="PS50234"/>
    </source>
</evidence>
<accession>A0A9N9BM50</accession>
<dbReference type="Pfam" id="PF13768">
    <property type="entry name" value="VWA_3"/>
    <property type="match status" value="1"/>
</dbReference>
<protein>
    <submittedName>
        <fullName evidence="3">3892_t:CDS:1</fullName>
    </submittedName>
</protein>
<evidence type="ECO:0000313" key="4">
    <source>
        <dbReference type="Proteomes" id="UP000789759"/>
    </source>
</evidence>
<evidence type="ECO:0000313" key="3">
    <source>
        <dbReference type="EMBL" id="CAG8572825.1"/>
    </source>
</evidence>
<keyword evidence="4" id="KW-1185">Reference proteome</keyword>
<reference evidence="3" key="1">
    <citation type="submission" date="2021-06" db="EMBL/GenBank/DDBJ databases">
        <authorList>
            <person name="Kallberg Y."/>
            <person name="Tangrot J."/>
            <person name="Rosling A."/>
        </authorList>
    </citation>
    <scope>NUCLEOTIDE SEQUENCE</scope>
    <source>
        <strain evidence="3">FL966</strain>
    </source>
</reference>
<dbReference type="EMBL" id="CAJVQA010003361">
    <property type="protein sequence ID" value="CAG8572825.1"/>
    <property type="molecule type" value="Genomic_DNA"/>
</dbReference>
<dbReference type="PANTHER" id="PTHR45737">
    <property type="entry name" value="VON WILLEBRAND FACTOR A DOMAIN-CONTAINING PROTEIN 5A"/>
    <property type="match status" value="1"/>
</dbReference>
<name>A0A9N9BM50_9GLOM</name>
<dbReference type="PANTHER" id="PTHR45737:SF6">
    <property type="entry name" value="VON WILLEBRAND FACTOR A DOMAIN-CONTAINING PROTEIN 5A"/>
    <property type="match status" value="1"/>
</dbReference>
<dbReference type="SMART" id="SM00609">
    <property type="entry name" value="VIT"/>
    <property type="match status" value="1"/>
</dbReference>
<sequence>MLTSGKEKSKKPVLLQNVKIKAKGIIILIKYHTSFNIQKKALVTKSQPCFTNFSFFSVTLSQTYKNTTKDKFDATYEFMIRNNVAVCGFEATIDNKRKVIGIAKRTEQAKREFKEAISQGRGAYLLEEKPNSEVFECSVGNIEPGQKVVIKIKYVTELQHCAETDSISFTLPAAIAPKYGTHIFNHRKMRCDESSESKYHELKLSITCMMSSRICSIKSPSHKIKFTELNDKPEVTLDETIHYLEKDFILLIISQNIDKPRAFVEYNPRTGTNCLMLTLVPTFKNNSIDYNSIRAELIFIIDSSGSMKGRSIEKVSKALQFLLLSIPESCFFNVISTGHEKDSERCLFKEKSRPCTKENIVKAIEKVQKITARGGTYIYEALEWVFKKHSHRNESSFPDMPTSVILFSDFETSKVDKITDLIKKNQENNNNLRIFSIGMNNSISHHFIESIVRIGKGYAQYVSNLEQMNRKAMIMLRNSLNPPITDYEITWVEDSDKTSQKSSDKFRQAPLKIPELYIGVRFIIYCILDKDVKPSTQIIMKSKSQGSLTLKLDTIPIKQGSIIHTLAARKLIQEIENNDPEHARDQIIELAEFYNLSSKYTSFIAIDQPIIEDVFNIDKLDDHEKAEAFIIVEESSTPKKCKEIIEDQKDDGCIELSDTVCDELDAPKEEIIMTIQKNITDKKLQLPNRPSVLETAINLSYLKKAASKHEDEWRDKYNKAREYLSKQIGDANIENELEEYADNYVIENCIKKVIKNKRKKSIREVQKSATLKKCDDIVSNQKDDGSFEVSETICKEIDVPVTNVVTEMKECTQNPKLKSLESEPWWKTALTTSYLNIAAPHHKKQWEDKHDKARKYLSDQIGEPATEKELLDCTDKYIIDNIFKKVVPKRKDDGSTDESVRKEQEFIDNITKKGEKDHKKEAAIAVVQESDSPDKHEEIVSKQKDDGSIEIDDSICKELHVPKEEIIDNITKKVEKDHKKEAAIAVVQESDSPEKHKEIVSKQKVDGSIEIDDSICKELH</sequence>
<dbReference type="AlphaFoldDB" id="A0A9N9BM50"/>